<protein>
    <recommendedName>
        <fullName evidence="3">Lipoprotein</fullName>
    </recommendedName>
</protein>
<dbReference type="PROSITE" id="PS51257">
    <property type="entry name" value="PROKAR_LIPOPROTEIN"/>
    <property type="match status" value="1"/>
</dbReference>
<evidence type="ECO:0000313" key="2">
    <source>
        <dbReference type="Proteomes" id="UP001179181"/>
    </source>
</evidence>
<evidence type="ECO:0000313" key="1">
    <source>
        <dbReference type="EMBL" id="NIJ51873.1"/>
    </source>
</evidence>
<dbReference type="RefSeq" id="WP_167267805.1">
    <property type="nucleotide sequence ID" value="NZ_JAASQJ010000001.1"/>
</dbReference>
<proteinExistence type="predicted"/>
<evidence type="ECO:0008006" key="3">
    <source>
        <dbReference type="Google" id="ProtNLM"/>
    </source>
</evidence>
<comment type="caution">
    <text evidence="1">The sequence shown here is derived from an EMBL/GenBank/DDBJ whole genome shotgun (WGS) entry which is preliminary data.</text>
</comment>
<keyword evidence="2" id="KW-1185">Reference proteome</keyword>
<sequence length="148" mass="16377">MKARNVISILTMLFISGCYGKIDPNVSTLYIEGGDRESERLEAIPKLYEHYVSSIKDKEAYEVISNGNGNFILNFTPSLKLLTLCGDPGSGWGKQFKDVDESVLQKLVQDGISFQDIESIGSIGSKFDSLLVRNKPRIEVKTNGEPSI</sequence>
<reference evidence="1 2" key="1">
    <citation type="submission" date="2020-03" db="EMBL/GenBank/DDBJ databases">
        <title>Genomic Encyclopedia of Type Strains, Phase IV (KMG-IV): sequencing the most valuable type-strain genomes for metagenomic binning, comparative biology and taxonomic classification.</title>
        <authorList>
            <person name="Goeker M."/>
        </authorList>
    </citation>
    <scope>NUCLEOTIDE SEQUENCE [LARGE SCALE GENOMIC DNA]</scope>
    <source>
        <strain evidence="1 2">DSM 102865</strain>
    </source>
</reference>
<organism evidence="1 2">
    <name type="scientific">Dyadobacter arcticus</name>
    <dbReference type="NCBI Taxonomy" id="1078754"/>
    <lineage>
        <taxon>Bacteria</taxon>
        <taxon>Pseudomonadati</taxon>
        <taxon>Bacteroidota</taxon>
        <taxon>Cytophagia</taxon>
        <taxon>Cytophagales</taxon>
        <taxon>Spirosomataceae</taxon>
        <taxon>Dyadobacter</taxon>
    </lineage>
</organism>
<accession>A0ABX0UFT8</accession>
<name>A0ABX0UFT8_9BACT</name>
<gene>
    <name evidence="1" type="ORF">FHS68_001029</name>
</gene>
<dbReference type="EMBL" id="JAASQJ010000001">
    <property type="protein sequence ID" value="NIJ51873.1"/>
    <property type="molecule type" value="Genomic_DNA"/>
</dbReference>
<dbReference type="Proteomes" id="UP001179181">
    <property type="component" value="Unassembled WGS sequence"/>
</dbReference>